<accession>A0AAW1KC16</accession>
<keyword evidence="1" id="KW-0479">Metal-binding</keyword>
<keyword evidence="2 4" id="KW-0863">Zinc-finger</keyword>
<dbReference type="GO" id="GO:0008270">
    <property type="term" value="F:zinc ion binding"/>
    <property type="evidence" value="ECO:0007669"/>
    <property type="project" value="UniProtKB-KW"/>
</dbReference>
<feature type="compositionally biased region" description="Polar residues" evidence="5">
    <location>
        <begin position="232"/>
        <end position="244"/>
    </location>
</feature>
<dbReference type="InterPro" id="IPR037278">
    <property type="entry name" value="ARFGAP/RecO"/>
</dbReference>
<sequence>MTSKLKEDEKNEKIIRGLLKKSGNRKCINCNVLGPQYVCTTFSIFICSTCSGIHREFTHRVKSVSMAKFTPQEITALQAGGNERAKETFFKDADAQRLSASDSSNVDKLRSFIKHVYVDRRYTGERSIDKPPRVKNGDKEKPNENGRSDPSQSSSRRPPIDNGRRYSDRPSIGDDVRRSPGYGQENQRHGDFGRSPAGIVSDWRRENRFSNRKKPDDSGDSDGKSKPEIESTDNQNDSSISTPPVVQPVGDLLGEDVGPLQICEPSRTDSSIVADGTVIAQLTESSSDMASSTDNPTELKTEISLIDFDASPEPAVAATVTQAQLSVVQPTSTPVNDSFSFLDKISENNVAPTLLALPAPTGQITETNAGTSQELPMDLFTAAYSATPYQQPAWQTGQFPGMGFPGQYNTVMSMNLSNPFDANGGSSPAQVAAFPSVSSLHAALPNMANNGVSVHASNGRPSWMPPHTPSYPSAVPPHVSSFGSATPAGAYMGQQLHSNMLPSRPQGLGGFGSDGISFGSLNPAVATPNPSLGGNPFG</sequence>
<dbReference type="InterPro" id="IPR044820">
    <property type="entry name" value="AGD14-like"/>
</dbReference>
<keyword evidence="3" id="KW-0862">Zinc</keyword>
<dbReference type="Gene3D" id="1.10.220.150">
    <property type="entry name" value="Arf GTPase activating protein"/>
    <property type="match status" value="1"/>
</dbReference>
<dbReference type="InterPro" id="IPR038508">
    <property type="entry name" value="ArfGAP_dom_sf"/>
</dbReference>
<feature type="compositionally biased region" description="Basic and acidic residues" evidence="5">
    <location>
        <begin position="202"/>
        <end position="229"/>
    </location>
</feature>
<feature type="domain" description="Arf-GAP" evidence="6">
    <location>
        <begin position="12"/>
        <end position="130"/>
    </location>
</feature>
<dbReference type="InterPro" id="IPR001164">
    <property type="entry name" value="ArfGAP_dom"/>
</dbReference>
<evidence type="ECO:0000313" key="7">
    <source>
        <dbReference type="EMBL" id="KAK9715312.1"/>
    </source>
</evidence>
<dbReference type="SUPFAM" id="SSF57863">
    <property type="entry name" value="ArfGap/RecO-like zinc finger"/>
    <property type="match status" value="1"/>
</dbReference>
<proteinExistence type="predicted"/>
<evidence type="ECO:0000256" key="2">
    <source>
        <dbReference type="ARBA" id="ARBA00022771"/>
    </source>
</evidence>
<dbReference type="PANTHER" id="PTHR46085:SF3">
    <property type="entry name" value="ARF GTPASE ACTIVATING PROTEIN"/>
    <property type="match status" value="1"/>
</dbReference>
<dbReference type="PROSITE" id="PS50115">
    <property type="entry name" value="ARFGAP"/>
    <property type="match status" value="1"/>
</dbReference>
<organism evidence="7 8">
    <name type="scientific">Saponaria officinalis</name>
    <name type="common">Common soapwort</name>
    <name type="synonym">Lychnis saponaria</name>
    <dbReference type="NCBI Taxonomy" id="3572"/>
    <lineage>
        <taxon>Eukaryota</taxon>
        <taxon>Viridiplantae</taxon>
        <taxon>Streptophyta</taxon>
        <taxon>Embryophyta</taxon>
        <taxon>Tracheophyta</taxon>
        <taxon>Spermatophyta</taxon>
        <taxon>Magnoliopsida</taxon>
        <taxon>eudicotyledons</taxon>
        <taxon>Gunneridae</taxon>
        <taxon>Pentapetalae</taxon>
        <taxon>Caryophyllales</taxon>
        <taxon>Caryophyllaceae</taxon>
        <taxon>Caryophylleae</taxon>
        <taxon>Saponaria</taxon>
    </lineage>
</organism>
<feature type="compositionally biased region" description="Basic and acidic residues" evidence="5">
    <location>
        <begin position="124"/>
        <end position="147"/>
    </location>
</feature>
<dbReference type="EMBL" id="JBDFQZ010000006">
    <property type="protein sequence ID" value="KAK9715312.1"/>
    <property type="molecule type" value="Genomic_DNA"/>
</dbReference>
<name>A0AAW1KC16_SAPOF</name>
<keyword evidence="8" id="KW-1185">Reference proteome</keyword>
<evidence type="ECO:0000256" key="5">
    <source>
        <dbReference type="SAM" id="MobiDB-lite"/>
    </source>
</evidence>
<evidence type="ECO:0000259" key="6">
    <source>
        <dbReference type="PROSITE" id="PS50115"/>
    </source>
</evidence>
<dbReference type="CDD" id="cd08838">
    <property type="entry name" value="ArfGap_AGFG"/>
    <property type="match status" value="1"/>
</dbReference>
<dbReference type="FunFam" id="1.10.220.150:FF:000005">
    <property type="entry name" value="Arf-GAP domain and FG repeat-containing protein 1"/>
    <property type="match status" value="1"/>
</dbReference>
<feature type="compositionally biased region" description="Low complexity" evidence="5">
    <location>
        <begin position="148"/>
        <end position="157"/>
    </location>
</feature>
<evidence type="ECO:0000313" key="8">
    <source>
        <dbReference type="Proteomes" id="UP001443914"/>
    </source>
</evidence>
<feature type="region of interest" description="Disordered" evidence="5">
    <location>
        <begin position="124"/>
        <end position="261"/>
    </location>
</feature>
<feature type="compositionally biased region" description="Basic and acidic residues" evidence="5">
    <location>
        <begin position="158"/>
        <end position="178"/>
    </location>
</feature>
<dbReference type="Pfam" id="PF01412">
    <property type="entry name" value="ArfGap"/>
    <property type="match status" value="1"/>
</dbReference>
<dbReference type="Proteomes" id="UP001443914">
    <property type="component" value="Unassembled WGS sequence"/>
</dbReference>
<reference evidence="7" key="1">
    <citation type="submission" date="2024-03" db="EMBL/GenBank/DDBJ databases">
        <title>WGS assembly of Saponaria officinalis var. Norfolk2.</title>
        <authorList>
            <person name="Jenkins J."/>
            <person name="Shu S."/>
            <person name="Grimwood J."/>
            <person name="Barry K."/>
            <person name="Goodstein D."/>
            <person name="Schmutz J."/>
            <person name="Leebens-Mack J."/>
            <person name="Osbourn A."/>
        </authorList>
    </citation>
    <scope>NUCLEOTIDE SEQUENCE [LARGE SCALE GENOMIC DNA]</scope>
    <source>
        <strain evidence="7">JIC</strain>
    </source>
</reference>
<comment type="caution">
    <text evidence="7">The sequence shown here is derived from an EMBL/GenBank/DDBJ whole genome shotgun (WGS) entry which is preliminary data.</text>
</comment>
<dbReference type="SMART" id="SM00105">
    <property type="entry name" value="ArfGap"/>
    <property type="match status" value="1"/>
</dbReference>
<dbReference type="PANTHER" id="PTHR46085">
    <property type="entry name" value="ARFGAP/RECO-RELATED"/>
    <property type="match status" value="1"/>
</dbReference>
<protein>
    <recommendedName>
        <fullName evidence="6">Arf-GAP domain-containing protein</fullName>
    </recommendedName>
</protein>
<dbReference type="PRINTS" id="PR00405">
    <property type="entry name" value="REVINTRACTNG"/>
</dbReference>
<evidence type="ECO:0000256" key="3">
    <source>
        <dbReference type="ARBA" id="ARBA00022833"/>
    </source>
</evidence>
<evidence type="ECO:0000256" key="4">
    <source>
        <dbReference type="PROSITE-ProRule" id="PRU00288"/>
    </source>
</evidence>
<dbReference type="GO" id="GO:0005096">
    <property type="term" value="F:GTPase activator activity"/>
    <property type="evidence" value="ECO:0007669"/>
    <property type="project" value="InterPro"/>
</dbReference>
<dbReference type="AlphaFoldDB" id="A0AAW1KC16"/>
<evidence type="ECO:0000256" key="1">
    <source>
        <dbReference type="ARBA" id="ARBA00022723"/>
    </source>
</evidence>
<gene>
    <name evidence="7" type="ORF">RND81_06G156400</name>
</gene>